<dbReference type="Pfam" id="PF00672">
    <property type="entry name" value="HAMP"/>
    <property type="match status" value="1"/>
</dbReference>
<keyword evidence="4" id="KW-0812">Transmembrane</keyword>
<evidence type="ECO:0000256" key="1">
    <source>
        <dbReference type="ARBA" id="ARBA00023224"/>
    </source>
</evidence>
<dbReference type="GO" id="GO:0006935">
    <property type="term" value="P:chemotaxis"/>
    <property type="evidence" value="ECO:0007669"/>
    <property type="project" value="InterPro"/>
</dbReference>
<dbReference type="InterPro" id="IPR024478">
    <property type="entry name" value="HlyB_4HB_MCP"/>
</dbReference>
<evidence type="ECO:0000259" key="5">
    <source>
        <dbReference type="PROSITE" id="PS50111"/>
    </source>
</evidence>
<dbReference type="PROSITE" id="PS50111">
    <property type="entry name" value="CHEMOTAXIS_TRANSDUC_2"/>
    <property type="match status" value="1"/>
</dbReference>
<evidence type="ECO:0000256" key="2">
    <source>
        <dbReference type="ARBA" id="ARBA00029447"/>
    </source>
</evidence>
<keyword evidence="4" id="KW-1133">Transmembrane helix</keyword>
<gene>
    <name evidence="7" type="ORF">AC731_002520</name>
</gene>
<feature type="transmembrane region" description="Helical" evidence="4">
    <location>
        <begin position="7"/>
        <end position="27"/>
    </location>
</feature>
<feature type="domain" description="Methyl-accepting transducer" evidence="5">
    <location>
        <begin position="265"/>
        <end position="501"/>
    </location>
</feature>
<sequence>MKIRHQLVSLLVVTIVALIGLSVLSFLQLKRTAELTRDLTDRAIPALAAANELRSRVVLYNETTVSAFRAPDLFSTAELRERLQSGHAQIAQSVSEQLDYTSDPTQLGLISQIRESLQHYVEAGEQALAFVGGDQVELAQAVISGNAEPHIREIEQVLETLLVEKGRSRDEAVRALETAQKDARTLMGIALAVTVLLLLILGVRLYRRIVGPLRVMEAKMHAIATDLDFTQRVPVGRDDELGQSVRTFNMLMEAVSAALGEMAAVIRDNEVIAHEMQRSATEVSRIADEGKGSTVEIRGAARAVHDQIEQIETATNTAGELAASSRERAMTSSEAIGRTVEDINALAASVGAAADRVYAMESVGASISTLVGEIRDIADQTNLLALNAAIEAARAGESGRGFAVVADEVRKLAERVTSATRAITEQVSAINTTSAESTTLIRRVEADLRRNIALAAQAKSAMDEVRTSSLKVTAVVGDIGGQVQAGYLSGSDILRRSDTIAGLMAEAVDTAATTSALADNMRQMSARMLSIVHRFRVGLPG</sequence>
<feature type="domain" description="HAMP" evidence="6">
    <location>
        <begin position="207"/>
        <end position="260"/>
    </location>
</feature>
<proteinExistence type="inferred from homology"/>
<dbReference type="GO" id="GO:0004888">
    <property type="term" value="F:transmembrane signaling receptor activity"/>
    <property type="evidence" value="ECO:0007669"/>
    <property type="project" value="InterPro"/>
</dbReference>
<dbReference type="PROSITE" id="PS50885">
    <property type="entry name" value="HAMP"/>
    <property type="match status" value="1"/>
</dbReference>
<dbReference type="PANTHER" id="PTHR32089:SF112">
    <property type="entry name" value="LYSOZYME-LIKE PROTEIN-RELATED"/>
    <property type="match status" value="1"/>
</dbReference>
<name>A0A140IDU0_9RHOO</name>
<dbReference type="InterPro" id="IPR003660">
    <property type="entry name" value="HAMP_dom"/>
</dbReference>
<dbReference type="PANTHER" id="PTHR32089">
    <property type="entry name" value="METHYL-ACCEPTING CHEMOTAXIS PROTEIN MCPB"/>
    <property type="match status" value="1"/>
</dbReference>
<dbReference type="STRING" id="1134435.AC731_002520"/>
<dbReference type="CDD" id="cd06225">
    <property type="entry name" value="HAMP"/>
    <property type="match status" value="1"/>
</dbReference>
<dbReference type="InterPro" id="IPR004089">
    <property type="entry name" value="MCPsignal_dom"/>
</dbReference>
<dbReference type="SUPFAM" id="SSF58104">
    <property type="entry name" value="Methyl-accepting chemotaxis protein (MCP) signaling domain"/>
    <property type="match status" value="1"/>
</dbReference>
<evidence type="ECO:0000313" key="7">
    <source>
        <dbReference type="EMBL" id="AMO35915.1"/>
    </source>
</evidence>
<accession>A0A140IDU0</accession>
<keyword evidence="4" id="KW-0472">Membrane</keyword>
<dbReference type="Pfam" id="PF00015">
    <property type="entry name" value="MCPsignal"/>
    <property type="match status" value="1"/>
</dbReference>
<comment type="similarity">
    <text evidence="2">Belongs to the methyl-accepting chemotaxis (MCP) protein family.</text>
</comment>
<dbReference type="Pfam" id="PF12729">
    <property type="entry name" value="4HB_MCP_1"/>
    <property type="match status" value="1"/>
</dbReference>
<dbReference type="KEGG" id="thu:AC731_002520"/>
<organism evidence="7 8">
    <name type="scientific">Thauera humireducens</name>
    <dbReference type="NCBI Taxonomy" id="1134435"/>
    <lineage>
        <taxon>Bacteria</taxon>
        <taxon>Pseudomonadati</taxon>
        <taxon>Pseudomonadota</taxon>
        <taxon>Betaproteobacteria</taxon>
        <taxon>Rhodocyclales</taxon>
        <taxon>Zoogloeaceae</taxon>
        <taxon>Thauera</taxon>
    </lineage>
</organism>
<dbReference type="SMART" id="SM00283">
    <property type="entry name" value="MA"/>
    <property type="match status" value="1"/>
</dbReference>
<reference evidence="8" key="1">
    <citation type="submission" date="2016-03" db="EMBL/GenBank/DDBJ databases">
        <authorList>
            <person name="Ma C."/>
            <person name="Zhou S."/>
            <person name="Yang G."/>
        </authorList>
    </citation>
    <scope>NUCLEOTIDE SEQUENCE [LARGE SCALE GENOMIC DNA]</scope>
    <source>
        <strain evidence="8">SgZ-1</strain>
    </source>
</reference>
<evidence type="ECO:0000259" key="6">
    <source>
        <dbReference type="PROSITE" id="PS50885"/>
    </source>
</evidence>
<dbReference type="GO" id="GO:0007165">
    <property type="term" value="P:signal transduction"/>
    <property type="evidence" value="ECO:0007669"/>
    <property type="project" value="UniProtKB-KW"/>
</dbReference>
<evidence type="ECO:0000313" key="8">
    <source>
        <dbReference type="Proteomes" id="UP000036902"/>
    </source>
</evidence>
<dbReference type="PRINTS" id="PR00260">
    <property type="entry name" value="CHEMTRNSDUCR"/>
</dbReference>
<keyword evidence="1 3" id="KW-0807">Transducer</keyword>
<feature type="transmembrane region" description="Helical" evidence="4">
    <location>
        <begin position="186"/>
        <end position="206"/>
    </location>
</feature>
<dbReference type="GO" id="GO:0016020">
    <property type="term" value="C:membrane"/>
    <property type="evidence" value="ECO:0007669"/>
    <property type="project" value="InterPro"/>
</dbReference>
<dbReference type="AlphaFoldDB" id="A0A140IDU0"/>
<dbReference type="RefSeq" id="WP_048709034.1">
    <property type="nucleotide sequence ID" value="NZ_CP014646.1"/>
</dbReference>
<evidence type="ECO:0000256" key="4">
    <source>
        <dbReference type="SAM" id="Phobius"/>
    </source>
</evidence>
<dbReference type="Proteomes" id="UP000036902">
    <property type="component" value="Chromosome"/>
</dbReference>
<evidence type="ECO:0000256" key="3">
    <source>
        <dbReference type="PROSITE-ProRule" id="PRU00284"/>
    </source>
</evidence>
<protein>
    <recommendedName>
        <fullName evidence="9">Chemotaxis protein</fullName>
    </recommendedName>
</protein>
<dbReference type="EMBL" id="CP014646">
    <property type="protein sequence ID" value="AMO35915.1"/>
    <property type="molecule type" value="Genomic_DNA"/>
</dbReference>
<keyword evidence="8" id="KW-1185">Reference proteome</keyword>
<dbReference type="Gene3D" id="6.10.340.10">
    <property type="match status" value="1"/>
</dbReference>
<dbReference type="InterPro" id="IPR004090">
    <property type="entry name" value="Chemotax_Me-accpt_rcpt"/>
</dbReference>
<dbReference type="SMART" id="SM00304">
    <property type="entry name" value="HAMP"/>
    <property type="match status" value="2"/>
</dbReference>
<dbReference type="Gene3D" id="1.10.287.950">
    <property type="entry name" value="Methyl-accepting chemotaxis protein"/>
    <property type="match status" value="1"/>
</dbReference>
<evidence type="ECO:0008006" key="9">
    <source>
        <dbReference type="Google" id="ProtNLM"/>
    </source>
</evidence>